<proteinExistence type="predicted"/>
<keyword evidence="3" id="KW-1185">Reference proteome</keyword>
<protein>
    <submittedName>
        <fullName evidence="2">Uncharacterized protein</fullName>
    </submittedName>
</protein>
<reference evidence="2 3" key="3">
    <citation type="journal article" date="2010" name="BMC Genomics">
        <title>Transcriptome sequencing and comparative analysis of cucumber flowers with different sex types.</title>
        <authorList>
            <person name="Guo S."/>
            <person name="Zheng Y."/>
            <person name="Joung J.G."/>
            <person name="Liu S."/>
            <person name="Zhang Z."/>
            <person name="Crasta O.R."/>
            <person name="Sobral B.W."/>
            <person name="Xu Y."/>
            <person name="Huang S."/>
            <person name="Fei Z."/>
        </authorList>
    </citation>
    <scope>NUCLEOTIDE SEQUENCE [LARGE SCALE GENOMIC DNA]</scope>
    <source>
        <strain evidence="3">cv. 9930</strain>
    </source>
</reference>
<reference evidence="2 3" key="4">
    <citation type="journal article" date="2011" name="BMC Genomics">
        <title>RNA-Seq improves annotation of protein-coding genes in the cucumber genome.</title>
        <authorList>
            <person name="Li Z."/>
            <person name="Zhang Z."/>
            <person name="Yan P."/>
            <person name="Huang S."/>
            <person name="Fei Z."/>
            <person name="Lin K."/>
        </authorList>
    </citation>
    <scope>NUCLEOTIDE SEQUENCE [LARGE SCALE GENOMIC DNA]</scope>
    <source>
        <strain evidence="3">cv. 9930</strain>
    </source>
</reference>
<name>A0A0A0KFT1_CUCSA</name>
<evidence type="ECO:0000256" key="1">
    <source>
        <dbReference type="SAM" id="Phobius"/>
    </source>
</evidence>
<evidence type="ECO:0000313" key="2">
    <source>
        <dbReference type="EMBL" id="KGN47277.1"/>
    </source>
</evidence>
<accession>A0A0A0KFT1</accession>
<evidence type="ECO:0000313" key="3">
    <source>
        <dbReference type="Proteomes" id="UP000029981"/>
    </source>
</evidence>
<keyword evidence="1" id="KW-0472">Membrane</keyword>
<organism evidence="2 3">
    <name type="scientific">Cucumis sativus</name>
    <name type="common">Cucumber</name>
    <dbReference type="NCBI Taxonomy" id="3659"/>
    <lineage>
        <taxon>Eukaryota</taxon>
        <taxon>Viridiplantae</taxon>
        <taxon>Streptophyta</taxon>
        <taxon>Embryophyta</taxon>
        <taxon>Tracheophyta</taxon>
        <taxon>Spermatophyta</taxon>
        <taxon>Magnoliopsida</taxon>
        <taxon>eudicotyledons</taxon>
        <taxon>Gunneridae</taxon>
        <taxon>Pentapetalae</taxon>
        <taxon>rosids</taxon>
        <taxon>fabids</taxon>
        <taxon>Cucurbitales</taxon>
        <taxon>Cucurbitaceae</taxon>
        <taxon>Benincaseae</taxon>
        <taxon>Cucumis</taxon>
    </lineage>
</organism>
<reference evidence="2 3" key="1">
    <citation type="journal article" date="2009" name="Nat. Genet.">
        <title>The genome of the cucumber, Cucumis sativus L.</title>
        <authorList>
            <person name="Huang S."/>
            <person name="Li R."/>
            <person name="Zhang Z."/>
            <person name="Li L."/>
            <person name="Gu X."/>
            <person name="Fan W."/>
            <person name="Lucas W.J."/>
            <person name="Wang X."/>
            <person name="Xie B."/>
            <person name="Ni P."/>
            <person name="Ren Y."/>
            <person name="Zhu H."/>
            <person name="Li J."/>
            <person name="Lin K."/>
            <person name="Jin W."/>
            <person name="Fei Z."/>
            <person name="Li G."/>
            <person name="Staub J."/>
            <person name="Kilian A."/>
            <person name="van der Vossen E.A."/>
            <person name="Wu Y."/>
            <person name="Guo J."/>
            <person name="He J."/>
            <person name="Jia Z."/>
            <person name="Ren Y."/>
            <person name="Tian G."/>
            <person name="Lu Y."/>
            <person name="Ruan J."/>
            <person name="Qian W."/>
            <person name="Wang M."/>
            <person name="Huang Q."/>
            <person name="Li B."/>
            <person name="Xuan Z."/>
            <person name="Cao J."/>
            <person name="Asan"/>
            <person name="Wu Z."/>
            <person name="Zhang J."/>
            <person name="Cai Q."/>
            <person name="Bai Y."/>
            <person name="Zhao B."/>
            <person name="Han Y."/>
            <person name="Li Y."/>
            <person name="Li X."/>
            <person name="Wang S."/>
            <person name="Shi Q."/>
            <person name="Liu S."/>
            <person name="Cho W.K."/>
            <person name="Kim J.Y."/>
            <person name="Xu Y."/>
            <person name="Heller-Uszynska K."/>
            <person name="Miao H."/>
            <person name="Cheng Z."/>
            <person name="Zhang S."/>
            <person name="Wu J."/>
            <person name="Yang Y."/>
            <person name="Kang H."/>
            <person name="Li M."/>
            <person name="Liang H."/>
            <person name="Ren X."/>
            <person name="Shi Z."/>
            <person name="Wen M."/>
            <person name="Jian M."/>
            <person name="Yang H."/>
            <person name="Zhang G."/>
            <person name="Yang Z."/>
            <person name="Chen R."/>
            <person name="Liu S."/>
            <person name="Li J."/>
            <person name="Ma L."/>
            <person name="Liu H."/>
            <person name="Zhou Y."/>
            <person name="Zhao J."/>
            <person name="Fang X."/>
            <person name="Li G."/>
            <person name="Fang L."/>
            <person name="Li Y."/>
            <person name="Liu D."/>
            <person name="Zheng H."/>
            <person name="Zhang Y."/>
            <person name="Qin N."/>
            <person name="Li Z."/>
            <person name="Yang G."/>
            <person name="Yang S."/>
            <person name="Bolund L."/>
            <person name="Kristiansen K."/>
            <person name="Zheng H."/>
            <person name="Li S."/>
            <person name="Zhang X."/>
            <person name="Yang H."/>
            <person name="Wang J."/>
            <person name="Sun R."/>
            <person name="Zhang B."/>
            <person name="Jiang S."/>
            <person name="Wang J."/>
            <person name="Du Y."/>
            <person name="Li S."/>
        </authorList>
    </citation>
    <scope>NUCLEOTIDE SEQUENCE [LARGE SCALE GENOMIC DNA]</scope>
    <source>
        <strain evidence="3">cv. 9930</strain>
    </source>
</reference>
<keyword evidence="1" id="KW-0812">Transmembrane</keyword>
<dbReference type="AlphaFoldDB" id="A0A0A0KFT1"/>
<gene>
    <name evidence="2" type="ORF">Csa_6G263200</name>
</gene>
<dbReference type="EMBL" id="CM002927">
    <property type="protein sequence ID" value="KGN47277.1"/>
    <property type="molecule type" value="Genomic_DNA"/>
</dbReference>
<keyword evidence="1" id="KW-1133">Transmembrane helix</keyword>
<dbReference type="Proteomes" id="UP000029981">
    <property type="component" value="Chromosome 6"/>
</dbReference>
<feature type="transmembrane region" description="Helical" evidence="1">
    <location>
        <begin position="18"/>
        <end position="37"/>
    </location>
</feature>
<reference evidence="2 3" key="2">
    <citation type="journal article" date="2009" name="PLoS ONE">
        <title>An integrated genetic and cytogenetic map of the cucumber genome.</title>
        <authorList>
            <person name="Ren Y."/>
            <person name="Zhang Z."/>
            <person name="Liu J."/>
            <person name="Staub J.E."/>
            <person name="Han Y."/>
            <person name="Cheng Z."/>
            <person name="Li X."/>
            <person name="Lu J."/>
            <person name="Miao H."/>
            <person name="Kang H."/>
            <person name="Xie B."/>
            <person name="Gu X."/>
            <person name="Wang X."/>
            <person name="Du Y."/>
            <person name="Jin W."/>
            <person name="Huang S."/>
        </authorList>
    </citation>
    <scope>NUCLEOTIDE SEQUENCE [LARGE SCALE GENOMIC DNA]</scope>
    <source>
        <strain evidence="3">cv. 9930</strain>
    </source>
</reference>
<sequence length="86" mass="9900">MDEQRPFENTKNLHRQKAASVTLILADLCSSVFFLVLESERFSRLLSLNFPAFSPQFRYWVFEKTSILKIELKSCSSRISPVSGLV</sequence>
<dbReference type="Gramene" id="KGN47277">
    <property type="protein sequence ID" value="KGN47277"/>
    <property type="gene ID" value="Csa_6G263200"/>
</dbReference>